<name>A0ACC6UDI4_9BURK</name>
<feature type="non-terminal residue" evidence="1">
    <location>
        <position position="1"/>
    </location>
</feature>
<keyword evidence="2" id="KW-1185">Reference proteome</keyword>
<reference evidence="1" key="1">
    <citation type="submission" date="2024-07" db="EMBL/GenBank/DDBJ databases">
        <title>A survey of Mimosa microsymbionts across Brazilian biomes reveals a high diversity of Paraburkholderia nodulating endemic species, but also that Cupriavidus is common as a symbiont of widespread species.</title>
        <authorList>
            <person name="Rouws L."/>
            <person name="Barauna A."/>
            <person name="Beukes C."/>
            <person name="Rouws J.R.C."/>
            <person name="De Faria S.M."/>
            <person name="Gross E."/>
            <person name="Bueno Dos Reis Junior F."/>
            <person name="Simon M.F."/>
            <person name="Maluk M."/>
            <person name="Odee D.W."/>
            <person name="Kenicer G."/>
            <person name="Young J.P.W."/>
            <person name="Reis V.M."/>
            <person name="Zilli J."/>
            <person name="James E.K."/>
        </authorList>
    </citation>
    <scope>NUCLEOTIDE SEQUENCE</scope>
    <source>
        <strain evidence="1">EG181B</strain>
    </source>
</reference>
<comment type="caution">
    <text evidence="1">The sequence shown here is derived from an EMBL/GenBank/DDBJ whole genome shotgun (WGS) entry which is preliminary data.</text>
</comment>
<gene>
    <name evidence="1" type="ORF">AB4Y32_38785</name>
</gene>
<proteinExistence type="predicted"/>
<evidence type="ECO:0000313" key="1">
    <source>
        <dbReference type="EMBL" id="MEX3937607.1"/>
    </source>
</evidence>
<dbReference type="EMBL" id="JBFRCH010000058">
    <property type="protein sequence ID" value="MEX3937607.1"/>
    <property type="molecule type" value="Genomic_DNA"/>
</dbReference>
<protein>
    <submittedName>
        <fullName evidence="1">Uncharacterized protein</fullName>
    </submittedName>
</protein>
<organism evidence="1 2">
    <name type="scientific">Paraburkholderia phymatum</name>
    <dbReference type="NCBI Taxonomy" id="148447"/>
    <lineage>
        <taxon>Bacteria</taxon>
        <taxon>Pseudomonadati</taxon>
        <taxon>Pseudomonadota</taxon>
        <taxon>Betaproteobacteria</taxon>
        <taxon>Burkholderiales</taxon>
        <taxon>Burkholderiaceae</taxon>
        <taxon>Paraburkholderia</taxon>
    </lineage>
</organism>
<evidence type="ECO:0000313" key="2">
    <source>
        <dbReference type="Proteomes" id="UP001558850"/>
    </source>
</evidence>
<accession>A0ACC6UDI4</accession>
<dbReference type="Proteomes" id="UP001558850">
    <property type="component" value="Unassembled WGS sequence"/>
</dbReference>
<sequence length="135" mass="15430">MERREASPPIYICLALIPAGSGLPRSSTLVQRILNGSHATLTNGPWGDVHQVIHRANHGRAEIAPNRKVFDDIQYARNIDFPRRLLPRFVRLTKGDNEIEQIAQHCRHSHDCLEFLITCKDSRRPAHSVLRHFVL</sequence>